<dbReference type="PANTHER" id="PTHR33507">
    <property type="entry name" value="INNER MEMBRANE PROTEIN YBBJ"/>
    <property type="match status" value="1"/>
</dbReference>
<reference evidence="1 2" key="1">
    <citation type="journal article" date="2017" name="Environ. Sci. Technol.">
        <title>Organohalide Respiration with Chlorinated Ethenes under Low pH Conditions.</title>
        <authorList>
            <person name="Yang Y."/>
            <person name="Capiro N.L."/>
            <person name="Marcet T.F."/>
            <person name="Yan J."/>
            <person name="Pennell K.D."/>
            <person name="Loffler F.E."/>
        </authorList>
    </citation>
    <scope>NUCLEOTIDE SEQUENCE [LARGE SCALE GENOMIC DNA]</scope>
    <source>
        <strain evidence="1 2">ACSDCE</strain>
    </source>
</reference>
<proteinExistence type="predicted"/>
<sequence length="146" mass="15835">MPWYIWGIFGICAIVFEVASPTFFAGFIGVGFFGSAVLSYFQPNSLIWQILIALVGMFVGSFIFKRQKMGDTTSSKLGQSDEFIGIRGKVECDLKEGIQGSVMLSSPVLGSTQWKAVSENGVEIPNAATVKIVATHGTYLVVKQII</sequence>
<dbReference type="EMBL" id="CP039734">
    <property type="protein sequence ID" value="QIR75265.1"/>
    <property type="molecule type" value="Genomic_DNA"/>
</dbReference>
<dbReference type="GO" id="GO:0005886">
    <property type="term" value="C:plasma membrane"/>
    <property type="evidence" value="ECO:0007669"/>
    <property type="project" value="TreeGrafter"/>
</dbReference>
<evidence type="ECO:0000313" key="1">
    <source>
        <dbReference type="EMBL" id="QIR75265.1"/>
    </source>
</evidence>
<dbReference type="PANTHER" id="PTHR33507:SF3">
    <property type="entry name" value="INNER MEMBRANE PROTEIN YBBJ"/>
    <property type="match status" value="1"/>
</dbReference>
<dbReference type="Gene3D" id="2.40.50.140">
    <property type="entry name" value="Nucleic acid-binding proteins"/>
    <property type="match status" value="1"/>
</dbReference>
<organism evidence="1 2">
    <name type="scientific">Sulfurospirillum diekertiae</name>
    <dbReference type="NCBI Taxonomy" id="1854492"/>
    <lineage>
        <taxon>Bacteria</taxon>
        <taxon>Pseudomonadati</taxon>
        <taxon>Campylobacterota</taxon>
        <taxon>Epsilonproteobacteria</taxon>
        <taxon>Campylobacterales</taxon>
        <taxon>Sulfurospirillaceae</taxon>
        <taxon>Sulfurospirillum</taxon>
    </lineage>
</organism>
<dbReference type="InterPro" id="IPR052165">
    <property type="entry name" value="Membrane_assoc_protease"/>
</dbReference>
<dbReference type="AlphaFoldDB" id="A0A6G9VQW1"/>
<dbReference type="InterPro" id="IPR012340">
    <property type="entry name" value="NA-bd_OB-fold"/>
</dbReference>
<protein>
    <submittedName>
        <fullName evidence="1">NfeD family protein</fullName>
    </submittedName>
</protein>
<name>A0A6G9VQW1_9BACT</name>
<accession>A0A6G9VQW1</accession>
<dbReference type="RefSeq" id="WP_167749343.1">
    <property type="nucleotide sequence ID" value="NZ_CP039734.2"/>
</dbReference>
<evidence type="ECO:0000313" key="2">
    <source>
        <dbReference type="Proteomes" id="UP000502831"/>
    </source>
</evidence>
<dbReference type="Proteomes" id="UP000502831">
    <property type="component" value="Chromosome"/>
</dbReference>
<gene>
    <name evidence="1" type="ORF">FA584_03185</name>
</gene>